<keyword evidence="6" id="KW-0378">Hydrolase</keyword>
<dbReference type="GO" id="GO:0003724">
    <property type="term" value="F:RNA helicase activity"/>
    <property type="evidence" value="ECO:0007669"/>
    <property type="project" value="UniProtKB-EC"/>
</dbReference>
<dbReference type="Pfam" id="PF05379">
    <property type="entry name" value="Peptidase_C23"/>
    <property type="match status" value="1"/>
</dbReference>
<comment type="catalytic activity">
    <reaction evidence="10">
        <text>ATP + H2O = ADP + phosphate + H(+)</text>
        <dbReference type="Rhea" id="RHEA:13065"/>
        <dbReference type="ChEBI" id="CHEBI:15377"/>
        <dbReference type="ChEBI" id="CHEBI:15378"/>
        <dbReference type="ChEBI" id="CHEBI:30616"/>
        <dbReference type="ChEBI" id="CHEBI:43474"/>
        <dbReference type="ChEBI" id="CHEBI:456216"/>
        <dbReference type="EC" id="3.6.4.13"/>
    </reaction>
</comment>
<dbReference type="SUPFAM" id="SSF56672">
    <property type="entry name" value="DNA/RNA polymerases"/>
    <property type="match status" value="1"/>
</dbReference>
<evidence type="ECO:0000256" key="1">
    <source>
        <dbReference type="ARBA" id="ARBA00008513"/>
    </source>
</evidence>
<evidence type="ECO:0000259" key="12">
    <source>
        <dbReference type="PROSITE" id="PS50802"/>
    </source>
</evidence>
<dbReference type="GO" id="GO:0039694">
    <property type="term" value="P:viral RNA genome replication"/>
    <property type="evidence" value="ECO:0007669"/>
    <property type="project" value="InterPro"/>
</dbReference>
<evidence type="ECO:0000256" key="3">
    <source>
        <dbReference type="ARBA" id="ARBA00022679"/>
    </source>
</evidence>
<feature type="domain" description="Peptidase C23" evidence="14">
    <location>
        <begin position="1172"/>
        <end position="1262"/>
    </location>
</feature>
<dbReference type="GO" id="GO:0016817">
    <property type="term" value="F:hydrolase activity, acting on acid anhydrides"/>
    <property type="evidence" value="ECO:0007669"/>
    <property type="project" value="InterPro"/>
</dbReference>
<dbReference type="PROSITE" id="PS51743">
    <property type="entry name" value="ALPHAVIRUS_MT"/>
    <property type="match status" value="1"/>
</dbReference>
<keyword evidence="2" id="KW-0696">RNA-directed RNA polymerase</keyword>
<evidence type="ECO:0000256" key="7">
    <source>
        <dbReference type="ARBA" id="ARBA00022806"/>
    </source>
</evidence>
<keyword evidence="9" id="KW-0693">Viral RNA replication</keyword>
<dbReference type="InterPro" id="IPR037151">
    <property type="entry name" value="AlkB-like_sf"/>
</dbReference>
<feature type="domain" description="Alphavirus-like MT" evidence="16">
    <location>
        <begin position="63"/>
        <end position="264"/>
    </location>
</feature>
<dbReference type="InterPro" id="IPR003323">
    <property type="entry name" value="OTU_dom"/>
</dbReference>
<dbReference type="GO" id="GO:0016556">
    <property type="term" value="P:mRNA modification"/>
    <property type="evidence" value="ECO:0007669"/>
    <property type="project" value="InterPro"/>
</dbReference>
<evidence type="ECO:0000256" key="2">
    <source>
        <dbReference type="ARBA" id="ARBA00022484"/>
    </source>
</evidence>
<sequence>MSFSYRSPVEEVLNKFTSDEQSRVASEAIIALTKAEKNSFENFSFAMGDLQRERLIQAGIYISPYSCMPHSHPVCKTLENYFLFRVLPRLLSSDFYFVSIKKGKLDLLRKRDNSLNLCEFINRCVTSVDRTRYGAELHAHKSQNIPGVYPRARNGFEGTPELRDLLPLALKQKRRHLFLHDELHYWSQGSLFAFLTHVQPEVMLATVVIPPELLISSTRSLNPWCYTYEVSGNSIFFAPDGILQQAYEQPIDCVFLLKTRRIILPCGDVYCLDIVESKFAHHLISITKGDACVGTVRGFSGFDAVSASSIASLGRNVSDALPIHYSVISKLYRYLRTLKKPDVESAMAKLSQILPCPTGLEIKFCEEFTKLVLQCSTVNTKILPDNFTLIKDWFARLLPRSFSRYFSCVRRVTLDTFIENLQPFNFLIKTIDLHESFPMEIVFISSGDFASEPDHVLSGLDEHWFGREQLTGLEDRVPAPYCSLFKEERYDDAIETAKFLKNEVTEEQFVRVVFRKALRARFNIHVKEQDFIEMVSLATYIMESSRVYKIFKPESLSCALLNLFSGLSTNLDCVKAGARWFYSFILYGPYWFLKRSSRRFNMKFLGHVKPIESFGKLKNSKVIFSSDFQKIIWDQFDVALKELRSGKGSECKISESKTQGVNLEQPIEIGEKSDEQSHSDVEKLCIVPIKTESANLSFGKEVVNGADGCTCECGAMVKTGITSFRPQFGLVEFGDDLGNRVGALFSKNGLGYVYNGGSHSSLGWRGFLDALVSSCGEDPNYYNQCLVQRFRKGGKIGFHADNESIYEKGHRILTVNYCSEASLDFKHGSSVRNIKLYDSFYYVMPEGFQDEHKHQISKVEEGRISFTFRRDSRAGEEVVKEPKVDMNYGRVFECKGKLPIQSIHDIDEAIMKTSNFAKVYLCNCSGPQIRSELEKVQECLKLAIQVEGLMMFDTCAIFNELGTRRAKEVMSEHNGVLVCLYGGAMLKIEGRSGFVIGPEFRTIQSKHIELQSMEESSVMAFCYKPRNDITTGIRVHDSGCDFDEFTEVLFDVSITLSPDHSVDDYRVFSVPADGNCFWHSVGPVIGVDGRILKKACKSLLTDEMRANKALAYQMGDEVWAEREAIAAFCSIYSVELLVFFMREGVPWRFTPKKVSKYAILKNESWHFEPCMPKNGCVIQAIAECLGRREADVVAVLGREEHRVIYEELMAGNGLSAFTLEQCFEIYGINAFVEFSNEQVEMNAEGSKVGHFSLKDEHLKFCKDPKSGSFSPIVHEVNQVKKHAIAILKSAGNLIKVTPSIERAARLADSMEAGTTGVMFSSTMNAKENLLADHSNLKKLERNVIAIIGTFGSGKSRLFKEFISKSLNKYIVFVSPRKALAVSVANELGIGKGQKGKICMARVSTWEVFLGSIRSVKSGATIVIDEIQLYPPGYLDLVMLLLSEGVNVVVAGDPCQSDYDSDSDRHIFAGVEPDIVRVLEGEKYRYNLLSHRFKNPMFKGRLPCRFARGKVDVNEEEYNLWDSIAEFAAQRSKSVEVVLVAGFEEKHIVKVYMPTIECLTYGESTGMTFKHGAVYISEAGRMCSEKRWITALSRFSYCIDFINGSCVDYNGLAQIYNTRALGNFLMKRASESFIFDMLPGEPVFTEGFGTQVGKDFGVKEEKLQGDPWLKTMIFLGQQSDQEIEEMQEAFKNEPWFRTHVPIFPVEAIRARWAHKIMDKYAREFRIGQEISNQFPEDHSKNNGARMTTAADRYEAIYPRHRGTDSVTFLMAVRKRLTFSNPQKESAKFREVRNYGLVFLKEFMKRVPLKRCWDPVKFSEALQDFEDKKTSKSAATIENHSGRSCRDWLSDIAVIFMKSQHCTKFEKRFADAKAGQTLACFHHSVLCRFAPYMRYIEKKLFEALPKNLYIHSGKGLDELNEWTKIFFNGDECTESDYEAFDASQDHYILAFEVAVMKFLNIPGDIVEDYIFIKTRLGSKLGNFSIMRFTGEASTFLFNTMANMLFTFLKYDLNGSEGICFAGDDMCANRRLRERKGFEGLMKKMKLKAKVCFTKNPTFCGWCMSPQGIYKKPQLVLERMMIARETNNLQNCMDNYAIEVSYAYRLGEKIIGRLEEEEAEAHYNCVRFIVKNKHLLRSSVRNLFSCVL</sequence>
<dbReference type="InterPro" id="IPR002588">
    <property type="entry name" value="Alphavirus-like_MT_dom"/>
</dbReference>
<reference evidence="17" key="1">
    <citation type="journal article" date="2020" name="Virus Res.">
        <title>Identification and molecular characterization of a novel foveavirus from Rubus spp. in Turkey.</title>
        <authorList>
            <person name="Gazel M."/>
            <person name="Roumi V."/>
            <person name="Ordek K."/>
            <person name="Maclot F."/>
            <person name="Massart S."/>
            <person name="Caglayan K."/>
        </authorList>
    </citation>
    <scope>NUCLEOTIDE SEQUENCE</scope>
    <source>
        <strain evidence="17">E23</strain>
    </source>
</reference>
<dbReference type="PROSITE" id="PS50802">
    <property type="entry name" value="OTU"/>
    <property type="match status" value="1"/>
</dbReference>
<dbReference type="PROSITE" id="PS51657">
    <property type="entry name" value="PSRV_HELICASE"/>
    <property type="match status" value="1"/>
</dbReference>
<dbReference type="InterPro" id="IPR007094">
    <property type="entry name" value="RNA-dir_pol_PSvirus"/>
</dbReference>
<dbReference type="EMBL" id="MN944023">
    <property type="protein sequence ID" value="QLI58025.1"/>
    <property type="molecule type" value="Genomic_RNA"/>
</dbReference>
<evidence type="ECO:0000259" key="13">
    <source>
        <dbReference type="PROSITE" id="PS51471"/>
    </source>
</evidence>
<dbReference type="GeneID" id="80539005"/>
<dbReference type="GO" id="GO:0003968">
    <property type="term" value="F:RNA-directed RNA polymerase activity"/>
    <property type="evidence" value="ECO:0007669"/>
    <property type="project" value="UniProtKB-KW"/>
</dbReference>
<feature type="domain" description="Fe2OG dioxygenase" evidence="13">
    <location>
        <begin position="781"/>
        <end position="872"/>
    </location>
</feature>
<evidence type="ECO:0000256" key="10">
    <source>
        <dbReference type="ARBA" id="ARBA00047984"/>
    </source>
</evidence>
<keyword evidence="8" id="KW-0067">ATP-binding</keyword>
<dbReference type="PROSITE" id="PS51471">
    <property type="entry name" value="FE2OG_OXY"/>
    <property type="match status" value="1"/>
</dbReference>
<dbReference type="PROSITE" id="PS51492">
    <property type="entry name" value="PEPTIDASE_C23"/>
    <property type="match status" value="1"/>
</dbReference>
<dbReference type="Gene3D" id="2.60.120.590">
    <property type="entry name" value="Alpha-ketoglutarate-dependent dioxygenase AlkB-like"/>
    <property type="match status" value="1"/>
</dbReference>
<feature type="domain" description="(+)RNA virus helicase C-terminal" evidence="15">
    <location>
        <begin position="1321"/>
        <end position="1595"/>
    </location>
</feature>
<keyword evidence="3" id="KW-0808">Transferase</keyword>
<evidence type="ECO:0000313" key="18">
    <source>
        <dbReference type="Proteomes" id="UP000831008"/>
    </source>
</evidence>
<dbReference type="GO" id="GO:0008174">
    <property type="term" value="F:mRNA methyltransferase activity"/>
    <property type="evidence" value="ECO:0007669"/>
    <property type="project" value="UniProtKB-UniRule"/>
</dbReference>
<keyword evidence="4" id="KW-0548">Nucleotidyltransferase</keyword>
<dbReference type="CDD" id="cd23245">
    <property type="entry name" value="Betaflexiviridae_RdRp"/>
    <property type="match status" value="1"/>
</dbReference>
<comment type="similarity">
    <text evidence="1">Belongs to the potexviruses/carlaviruses RNA replication protein family.</text>
</comment>
<dbReference type="KEGG" id="vg:80539005"/>
<dbReference type="RefSeq" id="YP_010800399.1">
    <property type="nucleotide sequence ID" value="NC_076865.1"/>
</dbReference>
<evidence type="ECO:0000256" key="5">
    <source>
        <dbReference type="ARBA" id="ARBA00022741"/>
    </source>
</evidence>
<dbReference type="InterPro" id="IPR008041">
    <property type="entry name" value="Peptidase_C23"/>
</dbReference>
<organism evidence="17 18">
    <name type="scientific">Rubus virus 1</name>
    <dbReference type="NCBI Taxonomy" id="2754817"/>
    <lineage>
        <taxon>Viruses</taxon>
        <taxon>Riboviria</taxon>
        <taxon>Orthornavirae</taxon>
        <taxon>Kitrinoviricota</taxon>
        <taxon>Alsuviricetes</taxon>
        <taxon>Tymovirales</taxon>
        <taxon>Betaflexiviridae</taxon>
        <taxon>Quinvirinae</taxon>
        <taxon>Foveavirus</taxon>
        <taxon>Foveavirus unirubi</taxon>
        <taxon>Foveavirus RuV1</taxon>
    </lineage>
</organism>
<dbReference type="Pfam" id="PF00978">
    <property type="entry name" value="RdRP_2"/>
    <property type="match status" value="1"/>
</dbReference>
<dbReference type="Proteomes" id="UP000831008">
    <property type="component" value="Segment"/>
</dbReference>
<dbReference type="InterPro" id="IPR027351">
    <property type="entry name" value="(+)RNA_virus_helicase_core_dom"/>
</dbReference>
<reference evidence="17" key="2">
    <citation type="submission" date="2020-01" db="EMBL/GenBank/DDBJ databases">
        <authorList>
            <person name="Roumi V."/>
            <person name="Gazel M."/>
            <person name="Caglayan K."/>
            <person name="Massart S."/>
        </authorList>
    </citation>
    <scope>NUCLEOTIDE SEQUENCE</scope>
    <source>
        <strain evidence="17">E23</strain>
    </source>
</reference>
<protein>
    <submittedName>
        <fullName evidence="17">Replicase</fullName>
    </submittedName>
</protein>
<keyword evidence="18" id="KW-1185">Reference proteome</keyword>
<proteinExistence type="inferred from homology"/>
<feature type="domain" description="RdRp catalytic" evidence="11">
    <location>
        <begin position="1928"/>
        <end position="2035"/>
    </location>
</feature>
<dbReference type="SUPFAM" id="SSF51197">
    <property type="entry name" value="Clavaminate synthase-like"/>
    <property type="match status" value="1"/>
</dbReference>
<dbReference type="SUPFAM" id="SSF52540">
    <property type="entry name" value="P-loop containing nucleoside triphosphate hydrolases"/>
    <property type="match status" value="1"/>
</dbReference>
<dbReference type="CDD" id="cd22792">
    <property type="entry name" value="OTU_RDRP-like"/>
    <property type="match status" value="1"/>
</dbReference>
<evidence type="ECO:0000313" key="17">
    <source>
        <dbReference type="EMBL" id="QLI58025.1"/>
    </source>
</evidence>
<evidence type="ECO:0000259" key="11">
    <source>
        <dbReference type="PROSITE" id="PS50507"/>
    </source>
</evidence>
<dbReference type="PROSITE" id="PS50507">
    <property type="entry name" value="RDRP_SSRNA_POS"/>
    <property type="match status" value="1"/>
</dbReference>
<dbReference type="InterPro" id="IPR043502">
    <property type="entry name" value="DNA/RNA_pol_sf"/>
</dbReference>
<evidence type="ECO:0000256" key="8">
    <source>
        <dbReference type="ARBA" id="ARBA00022840"/>
    </source>
</evidence>
<dbReference type="GO" id="GO:0006396">
    <property type="term" value="P:RNA processing"/>
    <property type="evidence" value="ECO:0007669"/>
    <property type="project" value="InterPro"/>
</dbReference>
<evidence type="ECO:0000256" key="4">
    <source>
        <dbReference type="ARBA" id="ARBA00022695"/>
    </source>
</evidence>
<evidence type="ECO:0000256" key="9">
    <source>
        <dbReference type="ARBA" id="ARBA00022953"/>
    </source>
</evidence>
<keyword evidence="7" id="KW-0347">Helicase</keyword>
<dbReference type="InterPro" id="IPR005123">
    <property type="entry name" value="Oxoglu/Fe-dep_dioxygenase_dom"/>
</dbReference>
<evidence type="ECO:0000259" key="15">
    <source>
        <dbReference type="PROSITE" id="PS51657"/>
    </source>
</evidence>
<evidence type="ECO:0000256" key="6">
    <source>
        <dbReference type="ARBA" id="ARBA00022801"/>
    </source>
</evidence>
<dbReference type="InterPro" id="IPR027417">
    <property type="entry name" value="P-loop_NTPase"/>
</dbReference>
<dbReference type="GO" id="GO:0005524">
    <property type="term" value="F:ATP binding"/>
    <property type="evidence" value="ECO:0007669"/>
    <property type="project" value="UniProtKB-KW"/>
</dbReference>
<dbReference type="GO" id="GO:0006351">
    <property type="term" value="P:DNA-templated transcription"/>
    <property type="evidence" value="ECO:0007669"/>
    <property type="project" value="InterPro"/>
</dbReference>
<dbReference type="InterPro" id="IPR001788">
    <property type="entry name" value="RNA-dep_RNA_pol_alsuvir"/>
</dbReference>
<accession>A0AAE7G5G6</accession>
<feature type="domain" description="OTU" evidence="12">
    <location>
        <begin position="1065"/>
        <end position="1173"/>
    </location>
</feature>
<dbReference type="Pfam" id="PF01660">
    <property type="entry name" value="Vmethyltransf"/>
    <property type="match status" value="1"/>
</dbReference>
<evidence type="ECO:0000259" key="16">
    <source>
        <dbReference type="PROSITE" id="PS51743"/>
    </source>
</evidence>
<dbReference type="GO" id="GO:0003723">
    <property type="term" value="F:RNA binding"/>
    <property type="evidence" value="ECO:0007669"/>
    <property type="project" value="InterPro"/>
</dbReference>
<keyword evidence="5" id="KW-0547">Nucleotide-binding</keyword>
<name>A0AAE7G5G6_9VIRU</name>
<dbReference type="Pfam" id="PF01443">
    <property type="entry name" value="Viral_helicase1"/>
    <property type="match status" value="1"/>
</dbReference>
<evidence type="ECO:0000259" key="14">
    <source>
        <dbReference type="PROSITE" id="PS51492"/>
    </source>
</evidence>